<evidence type="ECO:0000259" key="4">
    <source>
        <dbReference type="PROSITE" id="PS50893"/>
    </source>
</evidence>
<proteinExistence type="predicted"/>
<dbReference type="Gene3D" id="3.40.50.300">
    <property type="entry name" value="P-loop containing nucleotide triphosphate hydrolases"/>
    <property type="match status" value="1"/>
</dbReference>
<dbReference type="InterPro" id="IPR003439">
    <property type="entry name" value="ABC_transporter-like_ATP-bd"/>
</dbReference>
<evidence type="ECO:0000313" key="5">
    <source>
        <dbReference type="EMBL" id="AZI44754.1"/>
    </source>
</evidence>
<dbReference type="PROSITE" id="PS00211">
    <property type="entry name" value="ABC_TRANSPORTER_1"/>
    <property type="match status" value="1"/>
</dbReference>
<evidence type="ECO:0000256" key="3">
    <source>
        <dbReference type="ARBA" id="ARBA00022840"/>
    </source>
</evidence>
<sequence>MTQTATSTPIVSVRDLSMIFPVPGGQTVALQDANLQIMPGEFISLIGPSGCGKTTLLRLMADLITPTGGELTVSGGTPRAARENRAYGYVFQAPALMEWRNVLSNVKLPLEVMNLPREGRDTRAREMLKLVGLEKFERSYPWQLSGGMQQRVSIARALAFDPAILLMDEPFGALDEITRENLNLELLRLWRETGKTVVFVTHSISEAVFLSTRVVVMTARPGKIEGVVDIDLPQPRSDDSREDPRFFEYATQIRELLRKGHA</sequence>
<gene>
    <name evidence="5" type="ORF">EHF33_17850</name>
</gene>
<evidence type="ECO:0000313" key="6">
    <source>
        <dbReference type="Proteomes" id="UP000276417"/>
    </source>
</evidence>
<dbReference type="SMART" id="SM00382">
    <property type="entry name" value="AAA"/>
    <property type="match status" value="1"/>
</dbReference>
<dbReference type="Pfam" id="PF00005">
    <property type="entry name" value="ABC_tran"/>
    <property type="match status" value="1"/>
</dbReference>
<feature type="domain" description="ABC transporter" evidence="4">
    <location>
        <begin position="11"/>
        <end position="244"/>
    </location>
</feature>
<accession>A0A3G8YQ89</accession>
<dbReference type="GO" id="GO:0005524">
    <property type="term" value="F:ATP binding"/>
    <property type="evidence" value="ECO:0007669"/>
    <property type="project" value="UniProtKB-KW"/>
</dbReference>
<name>A0A3G8YQ89_9DEIO</name>
<dbReference type="PANTHER" id="PTHR42788:SF13">
    <property type="entry name" value="ALIPHATIC SULFONATES IMPORT ATP-BINDING PROTEIN SSUB"/>
    <property type="match status" value="1"/>
</dbReference>
<dbReference type="EMBL" id="CP034185">
    <property type="protein sequence ID" value="AZI44754.1"/>
    <property type="molecule type" value="Genomic_DNA"/>
</dbReference>
<dbReference type="PANTHER" id="PTHR42788">
    <property type="entry name" value="TAURINE IMPORT ATP-BINDING PROTEIN-RELATED"/>
    <property type="match status" value="1"/>
</dbReference>
<dbReference type="PROSITE" id="PS50893">
    <property type="entry name" value="ABC_TRANSPORTER_2"/>
    <property type="match status" value="1"/>
</dbReference>
<reference evidence="5 6" key="1">
    <citation type="submission" date="2018-11" db="EMBL/GenBank/DDBJ databases">
        <title>Deinococcus shelandsis sp. nov., isolated from South Shetland Islands soil of Antarctica.</title>
        <authorList>
            <person name="Tian J."/>
        </authorList>
    </citation>
    <scope>NUCLEOTIDE SEQUENCE [LARGE SCALE GENOMIC DNA]</scope>
    <source>
        <strain evidence="5 6">S14-83T</strain>
        <plasmid evidence="5 6">unnamed1</plasmid>
    </source>
</reference>
<organism evidence="5 6">
    <name type="scientific">Deinococcus psychrotolerans</name>
    <dbReference type="NCBI Taxonomy" id="2489213"/>
    <lineage>
        <taxon>Bacteria</taxon>
        <taxon>Thermotogati</taxon>
        <taxon>Deinococcota</taxon>
        <taxon>Deinococci</taxon>
        <taxon>Deinococcales</taxon>
        <taxon>Deinococcaceae</taxon>
        <taxon>Deinococcus</taxon>
    </lineage>
</organism>
<dbReference type="Proteomes" id="UP000276417">
    <property type="component" value="Plasmid unnamed1"/>
</dbReference>
<keyword evidence="3 5" id="KW-0067">ATP-binding</keyword>
<keyword evidence="5" id="KW-0614">Plasmid</keyword>
<dbReference type="InterPro" id="IPR003593">
    <property type="entry name" value="AAA+_ATPase"/>
</dbReference>
<keyword evidence="1" id="KW-0813">Transport</keyword>
<evidence type="ECO:0000256" key="1">
    <source>
        <dbReference type="ARBA" id="ARBA00022448"/>
    </source>
</evidence>
<dbReference type="InterPro" id="IPR017871">
    <property type="entry name" value="ABC_transporter-like_CS"/>
</dbReference>
<dbReference type="SUPFAM" id="SSF52540">
    <property type="entry name" value="P-loop containing nucleoside triphosphate hydrolases"/>
    <property type="match status" value="1"/>
</dbReference>
<protein>
    <submittedName>
        <fullName evidence="5">ABC transporter ATP-binding protein</fullName>
    </submittedName>
</protein>
<dbReference type="CDD" id="cd03293">
    <property type="entry name" value="ABC_NrtD_SsuB_transporters"/>
    <property type="match status" value="1"/>
</dbReference>
<keyword evidence="2" id="KW-0547">Nucleotide-binding</keyword>
<keyword evidence="6" id="KW-1185">Reference proteome</keyword>
<dbReference type="InterPro" id="IPR050166">
    <property type="entry name" value="ABC_transporter_ATP-bind"/>
</dbReference>
<dbReference type="InterPro" id="IPR027417">
    <property type="entry name" value="P-loop_NTPase"/>
</dbReference>
<dbReference type="GO" id="GO:0016887">
    <property type="term" value="F:ATP hydrolysis activity"/>
    <property type="evidence" value="ECO:0007669"/>
    <property type="project" value="InterPro"/>
</dbReference>
<geneLocation type="plasmid" evidence="5 6">
    <name>unnamed1</name>
</geneLocation>
<dbReference type="KEGG" id="dph:EHF33_17850"/>
<evidence type="ECO:0000256" key="2">
    <source>
        <dbReference type="ARBA" id="ARBA00022741"/>
    </source>
</evidence>
<dbReference type="AlphaFoldDB" id="A0A3G8YQ89"/>
<dbReference type="OrthoDB" id="61712at2"/>